<evidence type="ECO:0000313" key="2">
    <source>
        <dbReference type="EMBL" id="SNR41390.1"/>
    </source>
</evidence>
<gene>
    <name evidence="2" type="ORF">SAMN06264855_105111</name>
</gene>
<dbReference type="AlphaFoldDB" id="A0A238W4B1"/>
<reference evidence="2 3" key="1">
    <citation type="submission" date="2017-06" db="EMBL/GenBank/DDBJ databases">
        <authorList>
            <person name="Kim H.J."/>
            <person name="Triplett B.A."/>
        </authorList>
    </citation>
    <scope>NUCLEOTIDE SEQUENCE [LARGE SCALE GENOMIC DNA]</scope>
    <source>
        <strain evidence="2 3">DSM 8800</strain>
    </source>
</reference>
<accession>A0A238W4B1</accession>
<feature type="region of interest" description="Disordered" evidence="1">
    <location>
        <begin position="24"/>
        <end position="48"/>
    </location>
</feature>
<sequence>MDDRVQDRSLIADFDGAANVIYSSTHYTNGPNPTASISGTPARSDPIR</sequence>
<evidence type="ECO:0000313" key="3">
    <source>
        <dbReference type="Proteomes" id="UP000198397"/>
    </source>
</evidence>
<dbReference type="EMBL" id="FZNQ01000005">
    <property type="protein sequence ID" value="SNR41390.1"/>
    <property type="molecule type" value="Genomic_DNA"/>
</dbReference>
<organism evidence="2 3">
    <name type="scientific">Halorubrum vacuolatum</name>
    <name type="common">Natronobacterium vacuolatum</name>
    <dbReference type="NCBI Taxonomy" id="63740"/>
    <lineage>
        <taxon>Archaea</taxon>
        <taxon>Methanobacteriati</taxon>
        <taxon>Methanobacteriota</taxon>
        <taxon>Stenosarchaea group</taxon>
        <taxon>Halobacteria</taxon>
        <taxon>Halobacteriales</taxon>
        <taxon>Haloferacaceae</taxon>
        <taxon>Halorubrum</taxon>
    </lineage>
</organism>
<dbReference type="Proteomes" id="UP000198397">
    <property type="component" value="Unassembled WGS sequence"/>
</dbReference>
<name>A0A238W4B1_HALVU</name>
<proteinExistence type="predicted"/>
<keyword evidence="3" id="KW-1185">Reference proteome</keyword>
<protein>
    <submittedName>
        <fullName evidence="2">Uncharacterized protein</fullName>
    </submittedName>
</protein>
<evidence type="ECO:0000256" key="1">
    <source>
        <dbReference type="SAM" id="MobiDB-lite"/>
    </source>
</evidence>
<feature type="compositionally biased region" description="Polar residues" evidence="1">
    <location>
        <begin position="24"/>
        <end position="41"/>
    </location>
</feature>